<comment type="subcellular location">
    <subcellularLocation>
        <location evidence="1">Nucleus</location>
    </subcellularLocation>
</comment>
<evidence type="ECO:0000256" key="4">
    <source>
        <dbReference type="ARBA" id="ARBA00022771"/>
    </source>
</evidence>
<dbReference type="AlphaFoldDB" id="A0A7K9KTZ7"/>
<dbReference type="GO" id="GO:0008270">
    <property type="term" value="F:zinc ion binding"/>
    <property type="evidence" value="ECO:0007669"/>
    <property type="project" value="UniProtKB-KW"/>
</dbReference>
<evidence type="ECO:0000256" key="7">
    <source>
        <dbReference type="PROSITE-ProRule" id="PRU00042"/>
    </source>
</evidence>
<dbReference type="EMBL" id="VWZS01001366">
    <property type="protein sequence ID" value="NXH52904.1"/>
    <property type="molecule type" value="Genomic_DNA"/>
</dbReference>
<dbReference type="Gene3D" id="6.10.140.140">
    <property type="match status" value="1"/>
</dbReference>
<gene>
    <name evidence="12" type="primary">Znf783_0</name>
    <name evidence="12" type="ORF">RHAINO_R04470</name>
</gene>
<feature type="domain" description="C2H2-type" evidence="9">
    <location>
        <begin position="475"/>
        <end position="502"/>
    </location>
</feature>
<dbReference type="PROSITE" id="PS50805">
    <property type="entry name" value="KRAB"/>
    <property type="match status" value="1"/>
</dbReference>
<feature type="compositionally biased region" description="Acidic residues" evidence="8">
    <location>
        <begin position="309"/>
        <end position="319"/>
    </location>
</feature>
<dbReference type="InterPro" id="IPR003655">
    <property type="entry name" value="aKRAB"/>
</dbReference>
<feature type="compositionally biased region" description="Polar residues" evidence="8">
    <location>
        <begin position="291"/>
        <end position="303"/>
    </location>
</feature>
<evidence type="ECO:0000313" key="13">
    <source>
        <dbReference type="Proteomes" id="UP000583164"/>
    </source>
</evidence>
<dbReference type="Proteomes" id="UP000583164">
    <property type="component" value="Unassembled WGS sequence"/>
</dbReference>
<feature type="domain" description="KRAB-related" evidence="11">
    <location>
        <begin position="74"/>
        <end position="142"/>
    </location>
</feature>
<evidence type="ECO:0000256" key="6">
    <source>
        <dbReference type="ARBA" id="ARBA00023242"/>
    </source>
</evidence>
<proteinExistence type="predicted"/>
<dbReference type="PROSITE" id="PS50157">
    <property type="entry name" value="ZINC_FINGER_C2H2_2"/>
    <property type="match status" value="4"/>
</dbReference>
<dbReference type="Pfam" id="PF01352">
    <property type="entry name" value="KRAB"/>
    <property type="match status" value="1"/>
</dbReference>
<feature type="domain" description="C2H2-type" evidence="9">
    <location>
        <begin position="594"/>
        <end position="616"/>
    </location>
</feature>
<dbReference type="SMART" id="SM00355">
    <property type="entry name" value="ZnF_C2H2"/>
    <property type="match status" value="4"/>
</dbReference>
<keyword evidence="3" id="KW-0677">Repeat</keyword>
<reference evidence="12 13" key="1">
    <citation type="submission" date="2019-09" db="EMBL/GenBank/DDBJ databases">
        <title>Bird 10,000 Genomes (B10K) Project - Family phase.</title>
        <authorList>
            <person name="Zhang G."/>
        </authorList>
    </citation>
    <scope>NUCLEOTIDE SEQUENCE [LARGE SCALE GENOMIC DNA]</scope>
    <source>
        <strain evidence="12">B10K-DU-001-29</strain>
        <tissue evidence="12">Muscle</tissue>
    </source>
</reference>
<evidence type="ECO:0000259" key="10">
    <source>
        <dbReference type="PROSITE" id="PS50805"/>
    </source>
</evidence>
<dbReference type="GO" id="GO:0000981">
    <property type="term" value="F:DNA-binding transcription factor activity, RNA polymerase II-specific"/>
    <property type="evidence" value="ECO:0007669"/>
    <property type="project" value="TreeGrafter"/>
</dbReference>
<feature type="domain" description="C2H2-type" evidence="9">
    <location>
        <begin position="566"/>
        <end position="593"/>
    </location>
</feature>
<evidence type="ECO:0000256" key="1">
    <source>
        <dbReference type="ARBA" id="ARBA00004123"/>
    </source>
</evidence>
<comment type="caution">
    <text evidence="12">The sequence shown here is derived from an EMBL/GenBank/DDBJ whole genome shotgun (WGS) entry which is preliminary data.</text>
</comment>
<dbReference type="FunFam" id="3.30.160.60:FF:000340">
    <property type="entry name" value="zinc finger protein 473 isoform X1"/>
    <property type="match status" value="1"/>
</dbReference>
<dbReference type="SMART" id="SM00349">
    <property type="entry name" value="KRAB"/>
    <property type="match status" value="1"/>
</dbReference>
<dbReference type="SUPFAM" id="SSF109640">
    <property type="entry name" value="KRAB domain (Kruppel-associated box)"/>
    <property type="match status" value="1"/>
</dbReference>
<evidence type="ECO:0000259" key="11">
    <source>
        <dbReference type="PROSITE" id="PS50806"/>
    </source>
</evidence>
<name>A0A7K9KTZ7_9PASS</name>
<dbReference type="Gene3D" id="3.30.160.60">
    <property type="entry name" value="Classic Zinc Finger"/>
    <property type="match status" value="3"/>
</dbReference>
<keyword evidence="13" id="KW-1185">Reference proteome</keyword>
<dbReference type="PANTHER" id="PTHR24394">
    <property type="entry name" value="ZINC FINGER PROTEIN"/>
    <property type="match status" value="1"/>
</dbReference>
<organism evidence="12 13">
    <name type="scientific">Rhabdornis inornatus</name>
    <dbReference type="NCBI Taxonomy" id="237438"/>
    <lineage>
        <taxon>Eukaryota</taxon>
        <taxon>Metazoa</taxon>
        <taxon>Chordata</taxon>
        <taxon>Craniata</taxon>
        <taxon>Vertebrata</taxon>
        <taxon>Euteleostomi</taxon>
        <taxon>Archelosauria</taxon>
        <taxon>Archosauria</taxon>
        <taxon>Dinosauria</taxon>
        <taxon>Saurischia</taxon>
        <taxon>Theropoda</taxon>
        <taxon>Coelurosauria</taxon>
        <taxon>Aves</taxon>
        <taxon>Neognathae</taxon>
        <taxon>Neoaves</taxon>
        <taxon>Telluraves</taxon>
        <taxon>Australaves</taxon>
        <taxon>Passeriformes</taxon>
        <taxon>Rhabdornithidae</taxon>
        <taxon>Rhabdornis</taxon>
    </lineage>
</organism>
<evidence type="ECO:0000259" key="9">
    <source>
        <dbReference type="PROSITE" id="PS50157"/>
    </source>
</evidence>
<evidence type="ECO:0000256" key="2">
    <source>
        <dbReference type="ARBA" id="ARBA00022723"/>
    </source>
</evidence>
<feature type="compositionally biased region" description="Polar residues" evidence="8">
    <location>
        <begin position="258"/>
        <end position="273"/>
    </location>
</feature>
<dbReference type="InterPro" id="IPR036236">
    <property type="entry name" value="Znf_C2H2_sf"/>
</dbReference>
<feature type="non-terminal residue" evidence="12">
    <location>
        <position position="638"/>
    </location>
</feature>
<dbReference type="InterPro" id="IPR013087">
    <property type="entry name" value="Znf_C2H2_type"/>
</dbReference>
<sequence length="638" mass="72233">ELQELQSRTERAERRLLACENLVGELGSGLAALGTVLQGYGQLQQRLLNLENLLKNRNFWILRLPPGSRGEIPKVPLTFDDISVYFNELEWERLERWQKDLYRAVMRGNYETLVSLDYAVSKPDILSWIERDEELSDKEGQEPPWTQSGDETQTGNSPKSPRTRSGNSQKTPQSQTGDSQNPPQTQIRDSPKSSWTRSGNSQKPPQTQTEDSQKPPWTQTGDSPKSTWTRSGNSQKTLQRQTEDNQKTPEIQTEDSQKTPWTRSGNSQKTLQRQTEDNQKTPEIQTEDSQKTPWTRSVHNNQKPPQTPEEMEQQEEALGEDPMPMEAGPEFPILMMNVMSVGDNQRGMVAEEDLEMEEDLAEPDTEEASPMEDETLCEGAAPEDIKVKEEEPELLAEESTPSPGSEIQKCPKNELVKAKSKKKPNRCETSNLLMGNCRRGYVREWSHPCTECGKRFRLKINLIIHQRSHAKEGPYECPVCEIGFSNKRHLDLHRSIHVKDRAFGAKVWGNVHPELRIRPRRDLCGGTHGLGSGGHAGGAWLGQPKEEPDREGLSGSGFARPPDSRLKCPYCKKFLSCSVSLRRHLQTHARDRPYCCSSCNKCFTRSNHLLRHKKIHERALASLQREANAQPPAAIPAS</sequence>
<dbReference type="CDD" id="cd07765">
    <property type="entry name" value="KRAB_A-box"/>
    <property type="match status" value="1"/>
</dbReference>
<keyword evidence="5" id="KW-0862">Zinc</keyword>
<feature type="domain" description="KRAB" evidence="10">
    <location>
        <begin position="77"/>
        <end position="148"/>
    </location>
</feature>
<protein>
    <submittedName>
        <fullName evidence="12">ZN783 protein</fullName>
    </submittedName>
</protein>
<evidence type="ECO:0000256" key="5">
    <source>
        <dbReference type="ARBA" id="ARBA00022833"/>
    </source>
</evidence>
<feature type="compositionally biased region" description="Polar residues" evidence="8">
    <location>
        <begin position="144"/>
        <end position="240"/>
    </location>
</feature>
<dbReference type="OrthoDB" id="8922241at2759"/>
<keyword evidence="6" id="KW-0539">Nucleus</keyword>
<dbReference type="InterPro" id="IPR001909">
    <property type="entry name" value="KRAB"/>
</dbReference>
<dbReference type="PROSITE" id="PS00028">
    <property type="entry name" value="ZINC_FINGER_C2H2_1"/>
    <property type="match status" value="4"/>
</dbReference>
<accession>A0A7K9KTZ7</accession>
<feature type="region of interest" description="Disordered" evidence="8">
    <location>
        <begin position="534"/>
        <end position="560"/>
    </location>
</feature>
<dbReference type="PANTHER" id="PTHR24394:SF29">
    <property type="entry name" value="MYONEURIN"/>
    <property type="match status" value="1"/>
</dbReference>
<dbReference type="PROSITE" id="PS50806">
    <property type="entry name" value="KRAB_RELATED"/>
    <property type="match status" value="1"/>
</dbReference>
<dbReference type="SUPFAM" id="SSF57667">
    <property type="entry name" value="beta-beta-alpha zinc fingers"/>
    <property type="match status" value="2"/>
</dbReference>
<feature type="region of interest" description="Disordered" evidence="8">
    <location>
        <begin position="133"/>
        <end position="331"/>
    </location>
</feature>
<feature type="domain" description="C2H2-type" evidence="9">
    <location>
        <begin position="447"/>
        <end position="474"/>
    </location>
</feature>
<keyword evidence="4 7" id="KW-0863">Zinc-finger</keyword>
<dbReference type="Pfam" id="PF00096">
    <property type="entry name" value="zf-C2H2"/>
    <property type="match status" value="2"/>
</dbReference>
<evidence type="ECO:0000256" key="8">
    <source>
        <dbReference type="SAM" id="MobiDB-lite"/>
    </source>
</evidence>
<evidence type="ECO:0000256" key="3">
    <source>
        <dbReference type="ARBA" id="ARBA00022737"/>
    </source>
</evidence>
<keyword evidence="2" id="KW-0479">Metal-binding</keyword>
<dbReference type="InterPro" id="IPR036051">
    <property type="entry name" value="KRAB_dom_sf"/>
</dbReference>
<dbReference type="GO" id="GO:0005634">
    <property type="term" value="C:nucleus"/>
    <property type="evidence" value="ECO:0007669"/>
    <property type="project" value="UniProtKB-SubCell"/>
</dbReference>
<evidence type="ECO:0000313" key="12">
    <source>
        <dbReference type="EMBL" id="NXH52904.1"/>
    </source>
</evidence>
<dbReference type="FunFam" id="3.30.160.60:FF:000145">
    <property type="entry name" value="Zinc finger protein 574"/>
    <property type="match status" value="1"/>
</dbReference>
<feature type="non-terminal residue" evidence="12">
    <location>
        <position position="1"/>
    </location>
</feature>